<dbReference type="InterPro" id="IPR023404">
    <property type="entry name" value="rSAM_horseshoe"/>
</dbReference>
<organism evidence="2 3">
    <name type="scientific">Helicobacter ibis</name>
    <dbReference type="NCBI Taxonomy" id="2962633"/>
    <lineage>
        <taxon>Bacteria</taxon>
        <taxon>Pseudomonadati</taxon>
        <taxon>Campylobacterota</taxon>
        <taxon>Epsilonproteobacteria</taxon>
        <taxon>Campylobacterales</taxon>
        <taxon>Helicobacteraceae</taxon>
        <taxon>Helicobacter</taxon>
    </lineage>
</organism>
<name>A0ABT4VHH3_9HELI</name>
<dbReference type="Pfam" id="PF04055">
    <property type="entry name" value="Radical_SAM"/>
    <property type="match status" value="1"/>
</dbReference>
<dbReference type="SMART" id="SM00729">
    <property type="entry name" value="Elp3"/>
    <property type="match status" value="1"/>
</dbReference>
<dbReference type="Proteomes" id="UP001210261">
    <property type="component" value="Unassembled WGS sequence"/>
</dbReference>
<comment type="caution">
    <text evidence="2">The sequence shown here is derived from an EMBL/GenBank/DDBJ whole genome shotgun (WGS) entry which is preliminary data.</text>
</comment>
<sequence length="427" mass="49748">MIKNNVSTRFIDAIMRFSTKNYLHLQKTNLTKLPPPNEQKTKDKEYLLYMHVPFCATICTYCSFNRFIFQEDKARAYFRSLREEMQMVKDLGYDFSSIYVGGGTTAILPDELCKTLELARKLFGIKEVSCEGDPNSLHKDLLYSLRGLVDRLSIGVQTFDDNILKKVSRYDKFGSGNEIIKRLENTIGILPTLNVDLIFNFPNQTEKTLDYDLQTIKNLKPNQVSIYPLMSSPSVKSAIKRSMGLVSLDNEARLYEQILDTMKDDFTQLSSWAFSYKEKEIFDEYVVDNDEYVGIGSGSFSFLDGTLYVNTFSLKEYSQKIQNKQMGIARERKYSKKARLQYRLMVELFGGEANIKRFKEKYNSNMEIDLFKEILFLKLTKNIYKQGDSYFPTMQGKYLFLSMMKEFYIGMDRVREESRAALKEEDM</sequence>
<dbReference type="InterPro" id="IPR058240">
    <property type="entry name" value="rSAM_sf"/>
</dbReference>
<dbReference type="EMBL" id="JAQHXR010000007">
    <property type="protein sequence ID" value="MDA3969633.1"/>
    <property type="molecule type" value="Genomic_DNA"/>
</dbReference>
<dbReference type="PANTHER" id="PTHR13932">
    <property type="entry name" value="COPROPORPHYRINIGEN III OXIDASE"/>
    <property type="match status" value="1"/>
</dbReference>
<gene>
    <name evidence="2" type="ORF">PF021_08160</name>
</gene>
<dbReference type="NCBIfam" id="NF006385">
    <property type="entry name" value="PRK08629.1"/>
    <property type="match status" value="1"/>
</dbReference>
<dbReference type="PROSITE" id="PS51918">
    <property type="entry name" value="RADICAL_SAM"/>
    <property type="match status" value="1"/>
</dbReference>
<dbReference type="CDD" id="cd01335">
    <property type="entry name" value="Radical_SAM"/>
    <property type="match status" value="1"/>
</dbReference>
<evidence type="ECO:0000313" key="3">
    <source>
        <dbReference type="Proteomes" id="UP001210261"/>
    </source>
</evidence>
<evidence type="ECO:0000313" key="2">
    <source>
        <dbReference type="EMBL" id="MDA3969633.1"/>
    </source>
</evidence>
<evidence type="ECO:0000259" key="1">
    <source>
        <dbReference type="PROSITE" id="PS51918"/>
    </source>
</evidence>
<dbReference type="Gene3D" id="3.80.30.20">
    <property type="entry name" value="tm_1862 like domain"/>
    <property type="match status" value="1"/>
</dbReference>
<dbReference type="InterPro" id="IPR006638">
    <property type="entry name" value="Elp3/MiaA/NifB-like_rSAM"/>
</dbReference>
<dbReference type="InterPro" id="IPR034505">
    <property type="entry name" value="Coproporphyrinogen-III_oxidase"/>
</dbReference>
<dbReference type="InterPro" id="IPR007197">
    <property type="entry name" value="rSAM"/>
</dbReference>
<protein>
    <submittedName>
        <fullName evidence="2">Coproporphyrinogen III oxidase family protein</fullName>
    </submittedName>
</protein>
<accession>A0ABT4VHH3</accession>
<dbReference type="RefSeq" id="WP_271021994.1">
    <property type="nucleotide sequence ID" value="NZ_JAQHXR010000007.1"/>
</dbReference>
<dbReference type="SFLD" id="SFLDS00029">
    <property type="entry name" value="Radical_SAM"/>
    <property type="match status" value="1"/>
</dbReference>
<proteinExistence type="predicted"/>
<keyword evidence="3" id="KW-1185">Reference proteome</keyword>
<reference evidence="2 3" key="1">
    <citation type="submission" date="2023-01" db="EMBL/GenBank/DDBJ databases">
        <title>Description of Helicobacter ibis sp. nov. isolated from faecal droppings of black-faced ibis (Theristicus melanopis).</title>
        <authorList>
            <person name="Lopez-Cantillo M."/>
            <person name="Vidal-Veuthey B."/>
            <person name="Mella A."/>
            <person name="De La Haba R."/>
            <person name="Collado L."/>
        </authorList>
    </citation>
    <scope>NUCLEOTIDE SEQUENCE [LARGE SCALE GENOMIC DNA]</scope>
    <source>
        <strain evidence="2 3">A82</strain>
    </source>
</reference>
<feature type="domain" description="Radical SAM core" evidence="1">
    <location>
        <begin position="40"/>
        <end position="268"/>
    </location>
</feature>
<dbReference type="PANTHER" id="PTHR13932:SF5">
    <property type="entry name" value="RADICAL S-ADENOSYL METHIONINE DOMAIN-CONTAINING PROTEIN 1, MITOCHONDRIAL"/>
    <property type="match status" value="1"/>
</dbReference>
<dbReference type="SFLD" id="SFLDG01065">
    <property type="entry name" value="anaerobic_coproporphyrinogen-I"/>
    <property type="match status" value="1"/>
</dbReference>
<dbReference type="SUPFAM" id="SSF102114">
    <property type="entry name" value="Radical SAM enzymes"/>
    <property type="match status" value="1"/>
</dbReference>